<accession>A0AAD7GZ75</accession>
<evidence type="ECO:0000313" key="2">
    <source>
        <dbReference type="Proteomes" id="UP001221757"/>
    </source>
</evidence>
<reference evidence="1" key="1">
    <citation type="submission" date="2023-03" db="EMBL/GenBank/DDBJ databases">
        <title>Massive genome expansion in bonnet fungi (Mycena s.s.) driven by repeated elements and novel gene families across ecological guilds.</title>
        <authorList>
            <consortium name="Lawrence Berkeley National Laboratory"/>
            <person name="Harder C.B."/>
            <person name="Miyauchi S."/>
            <person name="Viragh M."/>
            <person name="Kuo A."/>
            <person name="Thoen E."/>
            <person name="Andreopoulos B."/>
            <person name="Lu D."/>
            <person name="Skrede I."/>
            <person name="Drula E."/>
            <person name="Henrissat B."/>
            <person name="Morin E."/>
            <person name="Kohler A."/>
            <person name="Barry K."/>
            <person name="LaButti K."/>
            <person name="Morin E."/>
            <person name="Salamov A."/>
            <person name="Lipzen A."/>
            <person name="Mereny Z."/>
            <person name="Hegedus B."/>
            <person name="Baldrian P."/>
            <person name="Stursova M."/>
            <person name="Weitz H."/>
            <person name="Taylor A."/>
            <person name="Grigoriev I.V."/>
            <person name="Nagy L.G."/>
            <person name="Martin F."/>
            <person name="Kauserud H."/>
        </authorList>
    </citation>
    <scope>NUCLEOTIDE SEQUENCE</scope>
    <source>
        <strain evidence="1">CBHHK067</strain>
    </source>
</reference>
<dbReference type="Proteomes" id="UP001221757">
    <property type="component" value="Unassembled WGS sequence"/>
</dbReference>
<sequence>FVFHDSCGFESGSIDELQRVQAFVRDRSQQNFLQQRLHAIWYCIPMDNHRPGLDIAPFYNICPDKNVPVILLFTKYEAFRRNVQIDLDPEEEVDDLEDLQRRAHHECQEIFDAQYLSHVGETPFVKLEGETVTINSLSTGMDKADQPCDELLRATMDALNPAVVGLMLLTVQKENLKLSVQRAVKR</sequence>
<protein>
    <submittedName>
        <fullName evidence="1">Uncharacterized protein</fullName>
    </submittedName>
</protein>
<dbReference type="AlphaFoldDB" id="A0AAD7GZ75"/>
<comment type="caution">
    <text evidence="1">The sequence shown here is derived from an EMBL/GenBank/DDBJ whole genome shotgun (WGS) entry which is preliminary data.</text>
</comment>
<feature type="non-terminal residue" evidence="1">
    <location>
        <position position="1"/>
    </location>
</feature>
<gene>
    <name evidence="1" type="ORF">B0H17DRAFT_917384</name>
</gene>
<dbReference type="EMBL" id="JARKIE010000004">
    <property type="protein sequence ID" value="KAJ7708275.1"/>
    <property type="molecule type" value="Genomic_DNA"/>
</dbReference>
<organism evidence="1 2">
    <name type="scientific">Mycena rosella</name>
    <name type="common">Pink bonnet</name>
    <name type="synonym">Agaricus rosellus</name>
    <dbReference type="NCBI Taxonomy" id="1033263"/>
    <lineage>
        <taxon>Eukaryota</taxon>
        <taxon>Fungi</taxon>
        <taxon>Dikarya</taxon>
        <taxon>Basidiomycota</taxon>
        <taxon>Agaricomycotina</taxon>
        <taxon>Agaricomycetes</taxon>
        <taxon>Agaricomycetidae</taxon>
        <taxon>Agaricales</taxon>
        <taxon>Marasmiineae</taxon>
        <taxon>Mycenaceae</taxon>
        <taxon>Mycena</taxon>
    </lineage>
</organism>
<evidence type="ECO:0000313" key="1">
    <source>
        <dbReference type="EMBL" id="KAJ7708275.1"/>
    </source>
</evidence>
<proteinExistence type="predicted"/>
<name>A0AAD7GZ75_MYCRO</name>
<keyword evidence="2" id="KW-1185">Reference proteome</keyword>